<feature type="coiled-coil region" evidence="2">
    <location>
        <begin position="195"/>
        <end position="240"/>
    </location>
</feature>
<keyword evidence="1 2" id="KW-0175">Coiled coil</keyword>
<evidence type="ECO:0000256" key="1">
    <source>
        <dbReference type="ARBA" id="ARBA00023054"/>
    </source>
</evidence>
<proteinExistence type="predicted"/>
<dbReference type="Pfam" id="PF15070">
    <property type="entry name" value="GOLGA2L5"/>
    <property type="match status" value="2"/>
</dbReference>
<feature type="compositionally biased region" description="Basic and acidic residues" evidence="3">
    <location>
        <begin position="39"/>
        <end position="54"/>
    </location>
</feature>
<dbReference type="EMBL" id="JAUNZN010000017">
    <property type="protein sequence ID" value="KAK4811666.1"/>
    <property type="molecule type" value="Genomic_DNA"/>
</dbReference>
<dbReference type="PANTHER" id="PTHR10881:SF46">
    <property type="entry name" value="GOLGIN SUBFAMILY A MEMBER 2"/>
    <property type="match status" value="1"/>
</dbReference>
<dbReference type="InterPro" id="IPR024858">
    <property type="entry name" value="GOLGA"/>
</dbReference>
<comment type="caution">
    <text evidence="5">The sequence shown here is derived from an EMBL/GenBank/DDBJ whole genome shotgun (WGS) entry which is preliminary data.</text>
</comment>
<dbReference type="Proteomes" id="UP001333110">
    <property type="component" value="Unassembled WGS sequence"/>
</dbReference>
<feature type="region of interest" description="Disordered" evidence="3">
    <location>
        <begin position="1"/>
        <end position="58"/>
    </location>
</feature>
<sequence length="1101" mass="125502">MADGSRQSRLAAAKKKLKEYQQKNNPGATAGTKKKRKTKEGSRPETPTNDDRQPPENIQNILKVLVSDLNRSNGVAIPSLDKRKAYFDSDVATRNAEQLATDVPVLSNSNSLPSCGSVLPAPGSMQLTQIHDAEDHKSALDENRSFSSTESLRQLSEQLNGLVSQSTSYVNGESAVSSTNIKEMETRYQELAVALDSSNLTNKQLVTKIEELKQQNQEAVNQLEKEKKEFEQKFSKEQAALREQLQVHIQTIGILVSEKSELQTALGHTQQAARQKSGEAENLAARLHSSRQRVSELERTLSSISMQQKQSEKHNKELVKERDNLKLELYKRSKSSDEIKQQNSELSEKVHSLVSKNSAMKLDMEDLHKKLEMAELMIQQFSNQAGSLDANQQLQMELQMEEKASLETQVAQLSESLHQLQAERDQYVEKLKEERSIWQQRVQQLSEQVHTMAEEKEKHMAQIQELEANVTELLSKSAVKPMDIEPSSPSGPTAAELSLQEEIQRLQQEKEELHGQYQAQVRDNEQLSHLNREQEERLLELEKAVQRYNEESVDRQQILEDMQSDKATISRALSQNRELKEQLAELQNGFVKLTNENMEVTSALQSEQHVKKELAKKLGQLQENLGELKETLELKTQEARGLQEQRDQYYSHLQQYTVAYQQLSAEKEELHKQYLLQTQLMDRLQHEEVQGKVTVEMHLKELQQTKESLEAVAKENKELQAQISQLAADLDGRILHPLDGEQLRLVSREEVELGSLGYYLFVHLPPLTGDGVESEAMTEEIQKSSFVIPEKFESHEEMVAFLTSAMSQVEREREDMRQQLAAQKQQCRSLLQQIAALRQEQQQNVMLGGDSPMDTVPVEVHEALKTAMEKLQSRFTDLMHEKADLKERLEELEHRCIQLSGETDTIGEYIALYQSQRAILKQRHQEKEEYISRLAQDKEEMKARNLFCSTTPSRAGLGSTCTVKLLELQDLVMRLVRERNEWYSKYVAAAQNPELLASQNESVLPVERHIELNATDGEGLREVNLSDEAEQEAAVLHQSGFSPSDSKAAQPSQEDPTAKQIMQLLREIQNPQERLGSLLENPCIPFFYRADENDEVKIMVV</sequence>
<name>A0AAN7RWS8_MYCAM</name>
<dbReference type="AlphaFoldDB" id="A0AAN7RWS8"/>
<keyword evidence="6" id="KW-1185">Reference proteome</keyword>
<dbReference type="InterPro" id="IPR043976">
    <property type="entry name" value="GOLGA_cons_dom"/>
</dbReference>
<reference evidence="5 6" key="1">
    <citation type="journal article" date="2023" name="J. Hered.">
        <title>Chromosome-level genome of the wood stork (Mycteria americana) provides insight into avian chromosome evolution.</title>
        <authorList>
            <person name="Flamio R. Jr."/>
            <person name="Ramstad K.M."/>
        </authorList>
    </citation>
    <scope>NUCLEOTIDE SEQUENCE [LARGE SCALE GENOMIC DNA]</scope>
    <source>
        <strain evidence="5">JAX WOST 10</strain>
    </source>
</reference>
<feature type="compositionally biased region" description="Polar residues" evidence="3">
    <location>
        <begin position="1039"/>
        <end position="1055"/>
    </location>
</feature>
<dbReference type="GO" id="GO:0005801">
    <property type="term" value="C:cis-Golgi network"/>
    <property type="evidence" value="ECO:0007669"/>
    <property type="project" value="InterPro"/>
</dbReference>
<accession>A0AAN7RWS8</accession>
<evidence type="ECO:0000256" key="3">
    <source>
        <dbReference type="SAM" id="MobiDB-lite"/>
    </source>
</evidence>
<feature type="coiled-coil region" evidence="2">
    <location>
        <begin position="364"/>
        <end position="729"/>
    </location>
</feature>
<evidence type="ECO:0000313" key="6">
    <source>
        <dbReference type="Proteomes" id="UP001333110"/>
    </source>
</evidence>
<dbReference type="GO" id="GO:0032580">
    <property type="term" value="C:Golgi cisterna membrane"/>
    <property type="evidence" value="ECO:0007669"/>
    <property type="project" value="TreeGrafter"/>
</dbReference>
<feature type="region of interest" description="Disordered" evidence="3">
    <location>
        <begin position="1038"/>
        <end position="1057"/>
    </location>
</feature>
<feature type="coiled-coil region" evidence="2">
    <location>
        <begin position="799"/>
        <end position="944"/>
    </location>
</feature>
<feature type="coiled-coil region" evidence="2">
    <location>
        <begin position="280"/>
        <end position="328"/>
    </location>
</feature>
<gene>
    <name evidence="5" type="ORF">QYF61_024738</name>
</gene>
<dbReference type="Gene3D" id="1.10.287.1490">
    <property type="match status" value="1"/>
</dbReference>
<protein>
    <recommendedName>
        <fullName evidence="4">Golgin subfamily A conserved domain-containing protein</fullName>
    </recommendedName>
</protein>
<dbReference type="GO" id="GO:0000137">
    <property type="term" value="C:Golgi cis cisterna"/>
    <property type="evidence" value="ECO:0007669"/>
    <property type="project" value="TreeGrafter"/>
</dbReference>
<evidence type="ECO:0000313" key="5">
    <source>
        <dbReference type="EMBL" id="KAK4811666.1"/>
    </source>
</evidence>
<organism evidence="5 6">
    <name type="scientific">Mycteria americana</name>
    <name type="common">Wood stork</name>
    <dbReference type="NCBI Taxonomy" id="33587"/>
    <lineage>
        <taxon>Eukaryota</taxon>
        <taxon>Metazoa</taxon>
        <taxon>Chordata</taxon>
        <taxon>Craniata</taxon>
        <taxon>Vertebrata</taxon>
        <taxon>Euteleostomi</taxon>
        <taxon>Archelosauria</taxon>
        <taxon>Archosauria</taxon>
        <taxon>Dinosauria</taxon>
        <taxon>Saurischia</taxon>
        <taxon>Theropoda</taxon>
        <taxon>Coelurosauria</taxon>
        <taxon>Aves</taxon>
        <taxon>Neognathae</taxon>
        <taxon>Neoaves</taxon>
        <taxon>Aequornithes</taxon>
        <taxon>Ciconiiformes</taxon>
        <taxon>Ciconiidae</taxon>
        <taxon>Mycteria</taxon>
    </lineage>
</organism>
<evidence type="ECO:0000256" key="2">
    <source>
        <dbReference type="SAM" id="Coils"/>
    </source>
</evidence>
<feature type="domain" description="Golgin subfamily A conserved" evidence="4">
    <location>
        <begin position="963"/>
        <end position="991"/>
    </location>
</feature>
<dbReference type="GO" id="GO:0007030">
    <property type="term" value="P:Golgi organization"/>
    <property type="evidence" value="ECO:0007669"/>
    <property type="project" value="TreeGrafter"/>
</dbReference>
<dbReference type="Pfam" id="PF19046">
    <property type="entry name" value="GM130_C"/>
    <property type="match status" value="1"/>
</dbReference>
<dbReference type="InterPro" id="IPR043937">
    <property type="entry name" value="GOLGA_C"/>
</dbReference>
<evidence type="ECO:0000259" key="4">
    <source>
        <dbReference type="Pfam" id="PF15070"/>
    </source>
</evidence>
<feature type="domain" description="Golgin subfamily A conserved" evidence="4">
    <location>
        <begin position="412"/>
        <end position="944"/>
    </location>
</feature>
<dbReference type="PANTHER" id="PTHR10881">
    <property type="entry name" value="GOLGIN SUBFAMILY A MEMBER-RELATED"/>
    <property type="match status" value="1"/>
</dbReference>